<keyword evidence="3" id="KW-1185">Reference proteome</keyword>
<organism evidence="2 3">
    <name type="scientific">Pontiella sulfatireligans</name>
    <dbReference type="NCBI Taxonomy" id="2750658"/>
    <lineage>
        <taxon>Bacteria</taxon>
        <taxon>Pseudomonadati</taxon>
        <taxon>Kiritimatiellota</taxon>
        <taxon>Kiritimatiellia</taxon>
        <taxon>Kiritimatiellales</taxon>
        <taxon>Pontiellaceae</taxon>
        <taxon>Pontiella</taxon>
    </lineage>
</organism>
<name>A0A6C2URS4_9BACT</name>
<keyword evidence="1" id="KW-1133">Transmembrane helix</keyword>
<keyword evidence="1" id="KW-0472">Membrane</keyword>
<dbReference type="InterPro" id="IPR018247">
    <property type="entry name" value="EF_Hand_1_Ca_BS"/>
</dbReference>
<evidence type="ECO:0000313" key="2">
    <source>
        <dbReference type="EMBL" id="VGO23040.1"/>
    </source>
</evidence>
<evidence type="ECO:0000256" key="1">
    <source>
        <dbReference type="SAM" id="Phobius"/>
    </source>
</evidence>
<sequence length="760" mass="82972">MNHIHKNKTGAALVIALGFLAVLIILVIAFSATTRTERLAGRAYLSTAQTRQLLHTALARALEEIDAQSGTNYPAFFAFSSQGDEVADLDFSMEKDYLPLGSASIAEPYFSALDTAEWQTINADGEPVGRVGYMVVNTSGLLDANEAGGANSATTLIERRAGLTPAEIRLSPELIPELSNGLEFAYKRDTAWRRFETLRDLSVLNAPPVSTPAVINGPISSFSTYSFAPTNNDTRVYMGSSLATLNQKTIRSELDKISAVDTDFVMNQLLDYLDTDTRPENASGNYTDFSVEPVPLINELVLSCIFSFAPVLGEDDDGAPTVDSVSVSNSYSLEMEAWYPFIGYENADAFAVVINNTPIIDGAEPATLLGDTSEWIDEYDLPRLGPGSDPYNYTVHAGGSESEADDESDLVSLFEELENDIMFPSIYCVNATEKSMVDRVLNLEFPMNNSVSTYLTPQIKAIAEDLFNPLTATATNLDFVIGMAAIDPRLNWDGNSNEQWVEVGSEGSGDTLGAVNDLGIAAGPDRTDILYVRNADRIDTPYEFTYLLYNDAMPWNTFQFLERNDPDNTRFILDHLSPHPHGATRHGRINPYSPHTNVIASAFMGMPLDEFNEPANRRLTATEAREATRLLMEHFEKHGWPAKASAYGSGMDLDALSAAIGASNPWELEGFFRNSYELFSPRGTVYAVLLAAQSGKDSDGDGLISTDEVQGTQQAVVYVWRDAVTQKAACVFFGLSDTLQSSIGSGRTWNGVLNAFKPDS</sequence>
<proteinExistence type="predicted"/>
<gene>
    <name evidence="2" type="ORF">SCARR_05139</name>
</gene>
<dbReference type="AlphaFoldDB" id="A0A6C2URS4"/>
<evidence type="ECO:0000313" key="3">
    <source>
        <dbReference type="Proteomes" id="UP000346198"/>
    </source>
</evidence>
<dbReference type="EMBL" id="CAAHFH010000003">
    <property type="protein sequence ID" value="VGO23040.1"/>
    <property type="molecule type" value="Genomic_DNA"/>
</dbReference>
<feature type="transmembrane region" description="Helical" evidence="1">
    <location>
        <begin position="12"/>
        <end position="32"/>
    </location>
</feature>
<protein>
    <recommendedName>
        <fullName evidence="4">EF-hand domain-containing protein</fullName>
    </recommendedName>
</protein>
<accession>A0A6C2URS4</accession>
<dbReference type="PROSITE" id="PS00018">
    <property type="entry name" value="EF_HAND_1"/>
    <property type="match status" value="1"/>
</dbReference>
<keyword evidence="1" id="KW-0812">Transmembrane</keyword>
<dbReference type="RefSeq" id="WP_136065076.1">
    <property type="nucleotide sequence ID" value="NZ_CAAHFH010000003.1"/>
</dbReference>
<reference evidence="2 3" key="1">
    <citation type="submission" date="2019-04" db="EMBL/GenBank/DDBJ databases">
        <authorList>
            <person name="Van Vliet M D."/>
        </authorList>
    </citation>
    <scope>NUCLEOTIDE SEQUENCE [LARGE SCALE GENOMIC DNA]</scope>
    <source>
        <strain evidence="2 3">F21</strain>
    </source>
</reference>
<evidence type="ECO:0008006" key="4">
    <source>
        <dbReference type="Google" id="ProtNLM"/>
    </source>
</evidence>
<dbReference type="Proteomes" id="UP000346198">
    <property type="component" value="Unassembled WGS sequence"/>
</dbReference>